<dbReference type="PROSITE" id="PS00041">
    <property type="entry name" value="HTH_ARAC_FAMILY_1"/>
    <property type="match status" value="1"/>
</dbReference>
<keyword evidence="6" id="KW-1185">Reference proteome</keyword>
<comment type="caution">
    <text evidence="5">The sequence shown here is derived from an EMBL/GenBank/DDBJ whole genome shotgun (WGS) entry which is preliminary data.</text>
</comment>
<dbReference type="Proteomes" id="UP000783588">
    <property type="component" value="Unassembled WGS sequence"/>
</dbReference>
<keyword evidence="2" id="KW-0238">DNA-binding</keyword>
<gene>
    <name evidence="5" type="ORF">KQI75_07900</name>
</gene>
<keyword evidence="1" id="KW-0805">Transcription regulation</keyword>
<dbReference type="PANTHER" id="PTHR46796:SF6">
    <property type="entry name" value="ARAC SUBFAMILY"/>
    <property type="match status" value="1"/>
</dbReference>
<evidence type="ECO:0000313" key="6">
    <source>
        <dbReference type="Proteomes" id="UP000783588"/>
    </source>
</evidence>
<keyword evidence="3" id="KW-0804">Transcription</keyword>
<evidence type="ECO:0000256" key="3">
    <source>
        <dbReference type="ARBA" id="ARBA00023163"/>
    </source>
</evidence>
<name>A0ABS6ESQ6_9FIRM</name>
<organism evidence="5 6">
    <name type="scientific">Butyricicoccus intestinisimiae</name>
    <dbReference type="NCBI Taxonomy" id="2841509"/>
    <lineage>
        <taxon>Bacteria</taxon>
        <taxon>Bacillati</taxon>
        <taxon>Bacillota</taxon>
        <taxon>Clostridia</taxon>
        <taxon>Eubacteriales</taxon>
        <taxon>Butyricicoccaceae</taxon>
        <taxon>Butyricicoccus</taxon>
    </lineage>
</organism>
<dbReference type="InterPro" id="IPR050204">
    <property type="entry name" value="AraC_XylS_family_regulators"/>
</dbReference>
<protein>
    <submittedName>
        <fullName evidence="5">AraC family transcriptional regulator</fullName>
    </submittedName>
</protein>
<reference evidence="5 6" key="1">
    <citation type="submission" date="2021-06" db="EMBL/GenBank/DDBJ databases">
        <authorList>
            <person name="Sun Q."/>
            <person name="Li D."/>
        </authorList>
    </citation>
    <scope>NUCLEOTIDE SEQUENCE [LARGE SCALE GENOMIC DNA]</scope>
    <source>
        <strain evidence="5 6">MSJd-7</strain>
    </source>
</reference>
<dbReference type="InterPro" id="IPR018060">
    <property type="entry name" value="HTH_AraC"/>
</dbReference>
<evidence type="ECO:0000313" key="5">
    <source>
        <dbReference type="EMBL" id="MBU5490543.1"/>
    </source>
</evidence>
<evidence type="ECO:0000256" key="1">
    <source>
        <dbReference type="ARBA" id="ARBA00023015"/>
    </source>
</evidence>
<evidence type="ECO:0000256" key="2">
    <source>
        <dbReference type="ARBA" id="ARBA00023125"/>
    </source>
</evidence>
<dbReference type="PANTHER" id="PTHR46796">
    <property type="entry name" value="HTH-TYPE TRANSCRIPTIONAL ACTIVATOR RHAS-RELATED"/>
    <property type="match status" value="1"/>
</dbReference>
<accession>A0ABS6ESQ6</accession>
<sequence>MLIPETGVHQISERYFFTPSALARDLFYYPSRCGHYFCDHTYSFNHQDKVAQQSDHNNHIMLLLIQNGALELKIDGWDMLATRGQFVLFDCRHPYQYQASDGFEFIWLLFNGLNSSSFYQRIIRSHGGHHVFSTASLPEILQLLDSLLSSCASGERMSEAAYSQLLHRMLCLLLLTENPPEKAETDRIALAIRYMNTHLFEPINVAAVAESVNWSQSHFSREFKAHTGYSPYEYIILRRIDKAKHMLTSTQMTVKQIAYHTGYNSEENFIHSFQKNVGLSPSLFRKYPI</sequence>
<feature type="domain" description="HTH araC/xylS-type" evidence="4">
    <location>
        <begin position="189"/>
        <end position="287"/>
    </location>
</feature>
<dbReference type="EMBL" id="JAHLQI010000003">
    <property type="protein sequence ID" value="MBU5490543.1"/>
    <property type="molecule type" value="Genomic_DNA"/>
</dbReference>
<evidence type="ECO:0000259" key="4">
    <source>
        <dbReference type="PROSITE" id="PS01124"/>
    </source>
</evidence>
<dbReference type="InterPro" id="IPR018062">
    <property type="entry name" value="HTH_AraC-typ_CS"/>
</dbReference>
<dbReference type="PROSITE" id="PS01124">
    <property type="entry name" value="HTH_ARAC_FAMILY_2"/>
    <property type="match status" value="1"/>
</dbReference>
<dbReference type="Pfam" id="PF12833">
    <property type="entry name" value="HTH_18"/>
    <property type="match status" value="1"/>
</dbReference>
<dbReference type="RefSeq" id="WP_216470193.1">
    <property type="nucleotide sequence ID" value="NZ_JAHLQI010000003.1"/>
</dbReference>
<proteinExistence type="predicted"/>
<dbReference type="SMART" id="SM00342">
    <property type="entry name" value="HTH_ARAC"/>
    <property type="match status" value="1"/>
</dbReference>